<dbReference type="Proteomes" id="UP000243499">
    <property type="component" value="Chromosome 9"/>
</dbReference>
<gene>
    <name evidence="1" type="ORF">PAHAL_9G237200</name>
</gene>
<protein>
    <submittedName>
        <fullName evidence="1">Uncharacterized protein</fullName>
    </submittedName>
</protein>
<dbReference type="Gramene" id="PVH31807">
    <property type="protein sequence ID" value="PVH31807"/>
    <property type="gene ID" value="PAHAL_9G237200"/>
</dbReference>
<reference evidence="1" key="1">
    <citation type="submission" date="2018-04" db="EMBL/GenBank/DDBJ databases">
        <title>WGS assembly of Panicum hallii.</title>
        <authorList>
            <person name="Lovell J."/>
            <person name="Jenkins J."/>
            <person name="Lowry D."/>
            <person name="Mamidi S."/>
            <person name="Sreedasyam A."/>
            <person name="Weng X."/>
            <person name="Barry K."/>
            <person name="Bonette J."/>
            <person name="Campitelli B."/>
            <person name="Daum C."/>
            <person name="Gordon S."/>
            <person name="Gould B."/>
            <person name="Lipzen A."/>
            <person name="Macqueen A."/>
            <person name="Palacio-Mejia J."/>
            <person name="Plott C."/>
            <person name="Shakirov E."/>
            <person name="Shu S."/>
            <person name="Yoshinaga Y."/>
            <person name="Zane M."/>
            <person name="Rokhsar D."/>
            <person name="Grimwood J."/>
            <person name="Schmutz J."/>
            <person name="Juenger T."/>
        </authorList>
    </citation>
    <scope>NUCLEOTIDE SEQUENCE [LARGE SCALE GENOMIC DNA]</scope>
    <source>
        <strain evidence="1">FIL2</strain>
    </source>
</reference>
<organism evidence="1">
    <name type="scientific">Panicum hallii</name>
    <dbReference type="NCBI Taxonomy" id="206008"/>
    <lineage>
        <taxon>Eukaryota</taxon>
        <taxon>Viridiplantae</taxon>
        <taxon>Streptophyta</taxon>
        <taxon>Embryophyta</taxon>
        <taxon>Tracheophyta</taxon>
        <taxon>Spermatophyta</taxon>
        <taxon>Magnoliopsida</taxon>
        <taxon>Liliopsida</taxon>
        <taxon>Poales</taxon>
        <taxon>Poaceae</taxon>
        <taxon>PACMAD clade</taxon>
        <taxon>Panicoideae</taxon>
        <taxon>Panicodae</taxon>
        <taxon>Paniceae</taxon>
        <taxon>Panicinae</taxon>
        <taxon>Panicum</taxon>
        <taxon>Panicum sect. Panicum</taxon>
    </lineage>
</organism>
<dbReference type="EMBL" id="CM008054">
    <property type="protein sequence ID" value="PVH31807.1"/>
    <property type="molecule type" value="Genomic_DNA"/>
</dbReference>
<proteinExistence type="predicted"/>
<evidence type="ECO:0000313" key="1">
    <source>
        <dbReference type="EMBL" id="PVH31807.1"/>
    </source>
</evidence>
<name>A0A2T8I2A9_9POAL</name>
<dbReference type="AlphaFoldDB" id="A0A2T8I2A9"/>
<accession>A0A2T8I2A9</accession>
<sequence>MKGSYADFIRSRAPNKTIVEHHYRYDIFIVAIDQQAQELNSRFSEQAIELLILCTSLDPSDSFNIDKVCSLASKFYPPTSENKR</sequence>